<evidence type="ECO:0000256" key="1">
    <source>
        <dbReference type="SAM" id="SignalP"/>
    </source>
</evidence>
<organism evidence="2 3">
    <name type="scientific">Sphingobium phenoxybenzoativorans</name>
    <dbReference type="NCBI Taxonomy" id="1592790"/>
    <lineage>
        <taxon>Bacteria</taxon>
        <taxon>Pseudomonadati</taxon>
        <taxon>Pseudomonadota</taxon>
        <taxon>Alphaproteobacteria</taxon>
        <taxon>Sphingomonadales</taxon>
        <taxon>Sphingomonadaceae</taxon>
        <taxon>Sphingobium</taxon>
    </lineage>
</organism>
<evidence type="ECO:0000313" key="3">
    <source>
        <dbReference type="Proteomes" id="UP000681425"/>
    </source>
</evidence>
<feature type="signal peptide" evidence="1">
    <location>
        <begin position="1"/>
        <end position="19"/>
    </location>
</feature>
<dbReference type="AlphaFoldDB" id="A0A975Q0V5"/>
<dbReference type="Pfam" id="PF02643">
    <property type="entry name" value="DUF192"/>
    <property type="match status" value="1"/>
</dbReference>
<sequence length="179" mass="18887">MRFPLLAPLALLAACSATADKQDNASTGAATAARPATIPLIITANGKAHRFDVEIALTKEEQAKGLMFRKSLAPDGGMVFPMSPPRTASFWMENTFIPLDMIFVRTDGTIAMLAANTKPYSREPVSAGVPVAGIVELAGGRAAELGIDDKATVQWGNCAAPARPDEAWDSLNFCPANGR</sequence>
<proteinExistence type="predicted"/>
<dbReference type="PANTHER" id="PTHR37953:SF1">
    <property type="entry name" value="UPF0127 PROTEIN MJ1496"/>
    <property type="match status" value="1"/>
</dbReference>
<accession>A0A975Q0V5</accession>
<keyword evidence="1" id="KW-0732">Signal</keyword>
<dbReference type="KEGG" id="spph:KFK14_20115"/>
<dbReference type="Proteomes" id="UP000681425">
    <property type="component" value="Chromosome"/>
</dbReference>
<protein>
    <submittedName>
        <fullName evidence="2">DUF192 domain-containing protein</fullName>
    </submittedName>
</protein>
<dbReference type="RefSeq" id="WP_212608948.1">
    <property type="nucleotide sequence ID" value="NZ_CP073910.1"/>
</dbReference>
<dbReference type="EMBL" id="CP073910">
    <property type="protein sequence ID" value="QUT05275.1"/>
    <property type="molecule type" value="Genomic_DNA"/>
</dbReference>
<reference evidence="2" key="1">
    <citation type="submission" date="2021-04" db="EMBL/GenBank/DDBJ databases">
        <title>Isolation of p-tert-butylphenol degrading bacteria Sphingobium phenoxybenzoativorans Tas13 from active sludge.</title>
        <authorList>
            <person name="Li Y."/>
        </authorList>
    </citation>
    <scope>NUCLEOTIDE SEQUENCE</scope>
    <source>
        <strain evidence="2">Tas13</strain>
    </source>
</reference>
<dbReference type="PROSITE" id="PS51257">
    <property type="entry name" value="PROKAR_LIPOPROTEIN"/>
    <property type="match status" value="1"/>
</dbReference>
<gene>
    <name evidence="2" type="ORF">KFK14_20115</name>
</gene>
<feature type="chain" id="PRO_5036757355" evidence="1">
    <location>
        <begin position="20"/>
        <end position="179"/>
    </location>
</feature>
<name>A0A975Q0V5_9SPHN</name>
<dbReference type="Gene3D" id="2.60.120.1140">
    <property type="entry name" value="Protein of unknown function DUF192"/>
    <property type="match status" value="1"/>
</dbReference>
<evidence type="ECO:0000313" key="2">
    <source>
        <dbReference type="EMBL" id="QUT05275.1"/>
    </source>
</evidence>
<dbReference type="PANTHER" id="PTHR37953">
    <property type="entry name" value="UPF0127 PROTEIN MJ1496"/>
    <property type="match status" value="1"/>
</dbReference>
<dbReference type="InterPro" id="IPR003795">
    <property type="entry name" value="DUF192"/>
</dbReference>
<keyword evidence="3" id="KW-1185">Reference proteome</keyword>
<dbReference type="InterPro" id="IPR038695">
    <property type="entry name" value="Saro_0823-like_sf"/>
</dbReference>